<proteinExistence type="predicted"/>
<feature type="domain" description="Thioredoxin" evidence="3">
    <location>
        <begin position="128"/>
        <end position="219"/>
    </location>
</feature>
<dbReference type="PhylomeDB" id="D6W9A7"/>
<gene>
    <name evidence="4" type="primary">AUGUSTUS-3.0.2_00962</name>
    <name evidence="4" type="ORF">TcasGA2_TC000962</name>
</gene>
<accession>D6W9A7</accession>
<feature type="transmembrane region" description="Helical" evidence="1">
    <location>
        <begin position="267"/>
        <end position="286"/>
    </location>
</feature>
<keyword evidence="1" id="KW-0812">Transmembrane</keyword>
<evidence type="ECO:0000313" key="4">
    <source>
        <dbReference type="EMBL" id="EEZ98470.1"/>
    </source>
</evidence>
<keyword evidence="5" id="KW-1185">Reference proteome</keyword>
<dbReference type="CDD" id="cd02961">
    <property type="entry name" value="PDI_a_family"/>
    <property type="match status" value="1"/>
</dbReference>
<reference evidence="4 5" key="1">
    <citation type="journal article" date="2008" name="Nature">
        <title>The genome of the model beetle and pest Tribolium castaneum.</title>
        <authorList>
            <consortium name="Tribolium Genome Sequencing Consortium"/>
            <person name="Richards S."/>
            <person name="Gibbs R.A."/>
            <person name="Weinstock G.M."/>
            <person name="Brown S.J."/>
            <person name="Denell R."/>
            <person name="Beeman R.W."/>
            <person name="Gibbs R."/>
            <person name="Beeman R.W."/>
            <person name="Brown S.J."/>
            <person name="Bucher G."/>
            <person name="Friedrich M."/>
            <person name="Grimmelikhuijzen C.J."/>
            <person name="Klingler M."/>
            <person name="Lorenzen M."/>
            <person name="Richards S."/>
            <person name="Roth S."/>
            <person name="Schroder R."/>
            <person name="Tautz D."/>
            <person name="Zdobnov E.M."/>
            <person name="Muzny D."/>
            <person name="Gibbs R.A."/>
            <person name="Weinstock G.M."/>
            <person name="Attaway T."/>
            <person name="Bell S."/>
            <person name="Buhay C.J."/>
            <person name="Chandrabose M.N."/>
            <person name="Chavez D."/>
            <person name="Clerk-Blankenburg K.P."/>
            <person name="Cree A."/>
            <person name="Dao M."/>
            <person name="Davis C."/>
            <person name="Chacko J."/>
            <person name="Dinh H."/>
            <person name="Dugan-Rocha S."/>
            <person name="Fowler G."/>
            <person name="Garner T.T."/>
            <person name="Garnes J."/>
            <person name="Gnirke A."/>
            <person name="Hawes A."/>
            <person name="Hernandez J."/>
            <person name="Hines S."/>
            <person name="Holder M."/>
            <person name="Hume J."/>
            <person name="Jhangiani S.N."/>
            <person name="Joshi V."/>
            <person name="Khan Z.M."/>
            <person name="Jackson L."/>
            <person name="Kovar C."/>
            <person name="Kowis A."/>
            <person name="Lee S."/>
            <person name="Lewis L.R."/>
            <person name="Margolis J."/>
            <person name="Morgan M."/>
            <person name="Nazareth L.V."/>
            <person name="Nguyen N."/>
            <person name="Okwuonu G."/>
            <person name="Parker D."/>
            <person name="Richards S."/>
            <person name="Ruiz S.J."/>
            <person name="Santibanez J."/>
            <person name="Savard J."/>
            <person name="Scherer S.E."/>
            <person name="Schneider B."/>
            <person name="Sodergren E."/>
            <person name="Tautz D."/>
            <person name="Vattahil S."/>
            <person name="Villasana D."/>
            <person name="White C.S."/>
            <person name="Wright R."/>
            <person name="Park Y."/>
            <person name="Beeman R.W."/>
            <person name="Lord J."/>
            <person name="Oppert B."/>
            <person name="Lorenzen M."/>
            <person name="Brown S."/>
            <person name="Wang L."/>
            <person name="Savard J."/>
            <person name="Tautz D."/>
            <person name="Richards S."/>
            <person name="Weinstock G."/>
            <person name="Gibbs R.A."/>
            <person name="Liu Y."/>
            <person name="Worley K."/>
            <person name="Weinstock G."/>
            <person name="Elsik C.G."/>
            <person name="Reese J.T."/>
            <person name="Elhaik E."/>
            <person name="Landan G."/>
            <person name="Graur D."/>
            <person name="Arensburger P."/>
            <person name="Atkinson P."/>
            <person name="Beeman R.W."/>
            <person name="Beidler J."/>
            <person name="Brown S.J."/>
            <person name="Demuth J.P."/>
            <person name="Drury D.W."/>
            <person name="Du Y.Z."/>
            <person name="Fujiwara H."/>
            <person name="Lorenzen M."/>
            <person name="Maselli V."/>
            <person name="Osanai M."/>
            <person name="Park Y."/>
            <person name="Robertson H.M."/>
            <person name="Tu Z."/>
            <person name="Wang J.J."/>
            <person name="Wang S."/>
            <person name="Richards S."/>
            <person name="Song H."/>
            <person name="Zhang L."/>
            <person name="Sodergren E."/>
            <person name="Werner D."/>
            <person name="Stanke M."/>
            <person name="Morgenstern B."/>
            <person name="Solovyev V."/>
            <person name="Kosarev P."/>
            <person name="Brown G."/>
            <person name="Chen H.C."/>
            <person name="Ermolaeva O."/>
            <person name="Hlavina W."/>
            <person name="Kapustin Y."/>
            <person name="Kiryutin B."/>
            <person name="Kitts P."/>
            <person name="Maglott D."/>
            <person name="Pruitt K."/>
            <person name="Sapojnikov V."/>
            <person name="Souvorov A."/>
            <person name="Mackey A.J."/>
            <person name="Waterhouse R.M."/>
            <person name="Wyder S."/>
            <person name="Zdobnov E.M."/>
            <person name="Zdobnov E.M."/>
            <person name="Wyder S."/>
            <person name="Kriventseva E.V."/>
            <person name="Kadowaki T."/>
            <person name="Bork P."/>
            <person name="Aranda M."/>
            <person name="Bao R."/>
            <person name="Beermann A."/>
            <person name="Berns N."/>
            <person name="Bolognesi R."/>
            <person name="Bonneton F."/>
            <person name="Bopp D."/>
            <person name="Brown S.J."/>
            <person name="Bucher G."/>
            <person name="Butts T."/>
            <person name="Chaumot A."/>
            <person name="Denell R.E."/>
            <person name="Ferrier D.E."/>
            <person name="Friedrich M."/>
            <person name="Gordon C.M."/>
            <person name="Jindra M."/>
            <person name="Klingler M."/>
            <person name="Lan Q."/>
            <person name="Lattorff H.M."/>
            <person name="Laudet V."/>
            <person name="von Levetsow C."/>
            <person name="Liu Z."/>
            <person name="Lutz R."/>
            <person name="Lynch J.A."/>
            <person name="da Fonseca R.N."/>
            <person name="Posnien N."/>
            <person name="Reuter R."/>
            <person name="Roth S."/>
            <person name="Savard J."/>
            <person name="Schinko J.B."/>
            <person name="Schmitt C."/>
            <person name="Schoppmeier M."/>
            <person name="Schroder R."/>
            <person name="Shippy T.D."/>
            <person name="Simonnet F."/>
            <person name="Marques-Souza H."/>
            <person name="Tautz D."/>
            <person name="Tomoyasu Y."/>
            <person name="Trauner J."/>
            <person name="Van der Zee M."/>
            <person name="Vervoort M."/>
            <person name="Wittkopp N."/>
            <person name="Wimmer E.A."/>
            <person name="Yang X."/>
            <person name="Jones A.K."/>
            <person name="Sattelle D.B."/>
            <person name="Ebert P.R."/>
            <person name="Nelson D."/>
            <person name="Scott J.G."/>
            <person name="Beeman R.W."/>
            <person name="Muthukrishnan S."/>
            <person name="Kramer K.J."/>
            <person name="Arakane Y."/>
            <person name="Beeman R.W."/>
            <person name="Zhu Q."/>
            <person name="Hogenkamp D."/>
            <person name="Dixit R."/>
            <person name="Oppert B."/>
            <person name="Jiang H."/>
            <person name="Zou Z."/>
            <person name="Marshall J."/>
            <person name="Elpidina E."/>
            <person name="Vinokurov K."/>
            <person name="Oppert C."/>
            <person name="Zou Z."/>
            <person name="Evans J."/>
            <person name="Lu Z."/>
            <person name="Zhao P."/>
            <person name="Sumathipala N."/>
            <person name="Altincicek B."/>
            <person name="Vilcinskas A."/>
            <person name="Williams M."/>
            <person name="Hultmark D."/>
            <person name="Hetru C."/>
            <person name="Jiang H."/>
            <person name="Grimmelikhuijzen C.J."/>
            <person name="Hauser F."/>
            <person name="Cazzamali G."/>
            <person name="Williamson M."/>
            <person name="Park Y."/>
            <person name="Li B."/>
            <person name="Tanaka Y."/>
            <person name="Predel R."/>
            <person name="Neupert S."/>
            <person name="Schachtner J."/>
            <person name="Verleyen P."/>
            <person name="Raible F."/>
            <person name="Bork P."/>
            <person name="Friedrich M."/>
            <person name="Walden K.K."/>
            <person name="Robertson H.M."/>
            <person name="Angeli S."/>
            <person name="Foret S."/>
            <person name="Bucher G."/>
            <person name="Schuetz S."/>
            <person name="Maleszka R."/>
            <person name="Wimmer E.A."/>
            <person name="Beeman R.W."/>
            <person name="Lorenzen M."/>
            <person name="Tomoyasu Y."/>
            <person name="Miller S.C."/>
            <person name="Grossmann D."/>
            <person name="Bucher G."/>
        </authorList>
    </citation>
    <scope>NUCLEOTIDE SEQUENCE [LARGE SCALE GENOMIC DNA]</scope>
    <source>
        <strain evidence="4 5">Georgia GA2</strain>
    </source>
</reference>
<sequence length="303" mass="34453">MSRFLYILSCLSVIFNSFCNCGAIKSIQDDDLMNLIRSETYVVALFSAKNCELCDNFENILTNLEEEFSKSFEGETVKVVNSQLTRLYSPTKEPVLVFFRHGIPLLYNDIPSEELILHTFVNNKEPVVKELNDETFEHLTQAASGATTGDWFVMFYTPDCVDCHRLQARWETVGAQLKTRMNVARVNKATDGAATATRFGVSQAPTFILFRQGKMYKYQIQKYDVASFTSFAQEWYKNVTPIKVPSPKTPFDNIVENIVLNLKESAMAWKIGLAATVVGFLLIILMKCRKTEKPQKPTSKKDK</sequence>
<dbReference type="STRING" id="7070.D6W9A7"/>
<evidence type="ECO:0000259" key="3">
    <source>
        <dbReference type="Pfam" id="PF00085"/>
    </source>
</evidence>
<dbReference type="AlphaFoldDB" id="D6W9A7"/>
<dbReference type="InterPro" id="IPR036249">
    <property type="entry name" value="Thioredoxin-like_sf"/>
</dbReference>
<name>D6W9A7_TRICA</name>
<keyword evidence="2" id="KW-0732">Signal</keyword>
<dbReference type="SUPFAM" id="SSF52833">
    <property type="entry name" value="Thioredoxin-like"/>
    <property type="match status" value="2"/>
</dbReference>
<feature type="signal peptide" evidence="2">
    <location>
        <begin position="1"/>
        <end position="23"/>
    </location>
</feature>
<dbReference type="eggNOG" id="KOG0191">
    <property type="taxonomic scope" value="Eukaryota"/>
</dbReference>
<protein>
    <submittedName>
        <fullName evidence="4">Thioredoxin domain-containing protein-like Protein</fullName>
    </submittedName>
</protein>
<keyword evidence="1" id="KW-1133">Transmembrane helix</keyword>
<evidence type="ECO:0000256" key="2">
    <source>
        <dbReference type="SAM" id="SignalP"/>
    </source>
</evidence>
<dbReference type="PANTHER" id="PTHR19991:SF2">
    <property type="entry name" value="GH08893P"/>
    <property type="match status" value="1"/>
</dbReference>
<keyword evidence="1" id="KW-0472">Membrane</keyword>
<dbReference type="EMBL" id="KQ971312">
    <property type="protein sequence ID" value="EEZ98470.1"/>
    <property type="molecule type" value="Genomic_DNA"/>
</dbReference>
<evidence type="ECO:0000256" key="1">
    <source>
        <dbReference type="SAM" id="Phobius"/>
    </source>
</evidence>
<feature type="chain" id="PRO_5003088980" evidence="2">
    <location>
        <begin position="24"/>
        <end position="303"/>
    </location>
</feature>
<dbReference type="HOGENOM" id="CLU_079463_0_0_1"/>
<dbReference type="KEGG" id="tca:656739"/>
<organism evidence="4 5">
    <name type="scientific">Tribolium castaneum</name>
    <name type="common">Red flour beetle</name>
    <dbReference type="NCBI Taxonomy" id="7070"/>
    <lineage>
        <taxon>Eukaryota</taxon>
        <taxon>Metazoa</taxon>
        <taxon>Ecdysozoa</taxon>
        <taxon>Arthropoda</taxon>
        <taxon>Hexapoda</taxon>
        <taxon>Insecta</taxon>
        <taxon>Pterygota</taxon>
        <taxon>Neoptera</taxon>
        <taxon>Endopterygota</taxon>
        <taxon>Coleoptera</taxon>
        <taxon>Polyphaga</taxon>
        <taxon>Cucujiformia</taxon>
        <taxon>Tenebrionidae</taxon>
        <taxon>Tenebrionidae incertae sedis</taxon>
        <taxon>Tribolium</taxon>
    </lineage>
</organism>
<dbReference type="OMA" id="HGKMYRY"/>
<dbReference type="OrthoDB" id="72053at2759"/>
<reference evidence="4 5" key="2">
    <citation type="journal article" date="2010" name="Nucleic Acids Res.">
        <title>BeetleBase in 2010: revisions to provide comprehensive genomic information for Tribolium castaneum.</title>
        <authorList>
            <person name="Kim H.S."/>
            <person name="Murphy T."/>
            <person name="Xia J."/>
            <person name="Caragea D."/>
            <person name="Park Y."/>
            <person name="Beeman R.W."/>
            <person name="Lorenzen M.D."/>
            <person name="Butcher S."/>
            <person name="Manak J.R."/>
            <person name="Brown S.J."/>
        </authorList>
    </citation>
    <scope>GENOME REANNOTATION</scope>
    <source>
        <strain evidence="4 5">Georgia GA2</strain>
    </source>
</reference>
<dbReference type="Gene3D" id="3.40.30.10">
    <property type="entry name" value="Glutaredoxin"/>
    <property type="match status" value="2"/>
</dbReference>
<evidence type="ECO:0000313" key="5">
    <source>
        <dbReference type="Proteomes" id="UP000007266"/>
    </source>
</evidence>
<dbReference type="Proteomes" id="UP000007266">
    <property type="component" value="Linkage group 2"/>
</dbReference>
<dbReference type="InterPro" id="IPR013766">
    <property type="entry name" value="Thioredoxin_domain"/>
</dbReference>
<dbReference type="PANTHER" id="PTHR19991">
    <property type="entry name" value="L 2 01289"/>
    <property type="match status" value="1"/>
</dbReference>
<dbReference type="Pfam" id="PF00085">
    <property type="entry name" value="Thioredoxin"/>
    <property type="match status" value="1"/>
</dbReference>